<dbReference type="FunFam" id="2.20.28.20:FF:000001">
    <property type="entry name" value="Methionine--tRNA ligase"/>
    <property type="match status" value="1"/>
</dbReference>
<evidence type="ECO:0000313" key="15">
    <source>
        <dbReference type="Proteomes" id="UP000049685"/>
    </source>
</evidence>
<keyword evidence="5 11" id="KW-0436">Ligase</keyword>
<keyword evidence="11" id="KW-0862">Zinc</keyword>
<evidence type="ECO:0000256" key="2">
    <source>
        <dbReference type="ARBA" id="ARBA00004496"/>
    </source>
</evidence>
<evidence type="ECO:0000256" key="3">
    <source>
        <dbReference type="ARBA" id="ARBA00008258"/>
    </source>
</evidence>
<proteinExistence type="inferred from homology"/>
<protein>
    <recommendedName>
        <fullName evidence="11">Methionine--tRNA ligase</fullName>
        <ecNumber evidence="11">6.1.1.10</ecNumber>
    </recommendedName>
    <alternativeName>
        <fullName evidence="11">Methionyl-tRNA synthetase</fullName>
        <shortName evidence="11">MetRS</shortName>
    </alternativeName>
</protein>
<dbReference type="InterPro" id="IPR015413">
    <property type="entry name" value="Methionyl/Leucyl_tRNA_Synth"/>
</dbReference>
<feature type="short sequence motif" description="'HIGH' region" evidence="11">
    <location>
        <begin position="10"/>
        <end position="20"/>
    </location>
</feature>
<dbReference type="Gene3D" id="1.10.730.10">
    <property type="entry name" value="Isoleucyl-tRNA Synthetase, Domain 1"/>
    <property type="match status" value="1"/>
</dbReference>
<evidence type="ECO:0000259" key="12">
    <source>
        <dbReference type="Pfam" id="PF09334"/>
    </source>
</evidence>
<feature type="domain" description="Methionyl/Leucyl tRNA synthetase" evidence="12">
    <location>
        <begin position="4"/>
        <end position="391"/>
    </location>
</feature>
<comment type="cofactor">
    <cofactor evidence="11">
        <name>Zn(2+)</name>
        <dbReference type="ChEBI" id="CHEBI:29105"/>
    </cofactor>
    <text evidence="11">Binds 1 zinc ion per subunit.</text>
</comment>
<comment type="caution">
    <text evidence="14">The sequence shown here is derived from an EMBL/GenBank/DDBJ whole genome shotgun (WGS) entry which is preliminary data.</text>
</comment>
<comment type="subcellular location">
    <subcellularLocation>
        <location evidence="2 11">Cytoplasm</location>
    </subcellularLocation>
</comment>
<comment type="similarity">
    <text evidence="3 11">Belongs to the class-I aminoacyl-tRNA synthetase family. MetG type 1 subfamily.</text>
</comment>
<evidence type="ECO:0000256" key="11">
    <source>
        <dbReference type="HAMAP-Rule" id="MF_00098"/>
    </source>
</evidence>
<feature type="binding site" evidence="11">
    <location>
        <position position="144"/>
    </location>
    <ligand>
        <name>Zn(2+)</name>
        <dbReference type="ChEBI" id="CHEBI:29105"/>
    </ligand>
</feature>
<evidence type="ECO:0000259" key="13">
    <source>
        <dbReference type="Pfam" id="PF19303"/>
    </source>
</evidence>
<feature type="binding site" evidence="11">
    <location>
        <position position="330"/>
    </location>
    <ligand>
        <name>ATP</name>
        <dbReference type="ChEBI" id="CHEBI:30616"/>
    </ligand>
</feature>
<dbReference type="NCBIfam" id="TIGR00398">
    <property type="entry name" value="metG"/>
    <property type="match status" value="1"/>
</dbReference>
<feature type="short sequence motif" description="'KMSKS' region" evidence="11">
    <location>
        <begin position="327"/>
        <end position="331"/>
    </location>
</feature>
<dbReference type="RefSeq" id="WP_057558336.1">
    <property type="nucleotide sequence ID" value="NZ_CDNY01000003.1"/>
</dbReference>
<feature type="binding site" evidence="11">
    <location>
        <position position="141"/>
    </location>
    <ligand>
        <name>Zn(2+)</name>
        <dbReference type="ChEBI" id="CHEBI:29105"/>
    </ligand>
</feature>
<comment type="catalytic activity">
    <reaction evidence="10 11">
        <text>tRNA(Met) + L-methionine + ATP = L-methionyl-tRNA(Met) + AMP + diphosphate</text>
        <dbReference type="Rhea" id="RHEA:13481"/>
        <dbReference type="Rhea" id="RHEA-COMP:9667"/>
        <dbReference type="Rhea" id="RHEA-COMP:9698"/>
        <dbReference type="ChEBI" id="CHEBI:30616"/>
        <dbReference type="ChEBI" id="CHEBI:33019"/>
        <dbReference type="ChEBI" id="CHEBI:57844"/>
        <dbReference type="ChEBI" id="CHEBI:78442"/>
        <dbReference type="ChEBI" id="CHEBI:78530"/>
        <dbReference type="ChEBI" id="CHEBI:456215"/>
        <dbReference type="EC" id="6.1.1.10"/>
    </reaction>
</comment>
<dbReference type="GO" id="GO:0006431">
    <property type="term" value="P:methionyl-tRNA aminoacylation"/>
    <property type="evidence" value="ECO:0007669"/>
    <property type="project" value="UniProtKB-UniRule"/>
</dbReference>
<keyword evidence="7 11" id="KW-0067">ATP-binding</keyword>
<evidence type="ECO:0000256" key="5">
    <source>
        <dbReference type="ARBA" id="ARBA00022598"/>
    </source>
</evidence>
<dbReference type="InterPro" id="IPR033911">
    <property type="entry name" value="MetRS_core"/>
</dbReference>
<evidence type="ECO:0000313" key="14">
    <source>
        <dbReference type="EMBL" id="CEO33177.1"/>
    </source>
</evidence>
<dbReference type="Gene3D" id="3.40.50.620">
    <property type="entry name" value="HUPs"/>
    <property type="match status" value="1"/>
</dbReference>
<dbReference type="GO" id="GO:0005524">
    <property type="term" value="F:ATP binding"/>
    <property type="evidence" value="ECO:0007669"/>
    <property type="project" value="UniProtKB-UniRule"/>
</dbReference>
<evidence type="ECO:0000256" key="7">
    <source>
        <dbReference type="ARBA" id="ARBA00022840"/>
    </source>
</evidence>
<feature type="domain" description="Methionyl-tRNA synthetase anticodon-binding" evidence="13">
    <location>
        <begin position="403"/>
        <end position="507"/>
    </location>
</feature>
<accession>A0A9P1L4C7</accession>
<dbReference type="GO" id="GO:0046872">
    <property type="term" value="F:metal ion binding"/>
    <property type="evidence" value="ECO:0007669"/>
    <property type="project" value="UniProtKB-KW"/>
</dbReference>
<dbReference type="InterPro" id="IPR014758">
    <property type="entry name" value="Met-tRNA_synth"/>
</dbReference>
<dbReference type="Gene3D" id="2.20.28.20">
    <property type="entry name" value="Methionyl-tRNA synthetase, Zn-domain"/>
    <property type="match status" value="1"/>
</dbReference>
<dbReference type="PROSITE" id="PS00178">
    <property type="entry name" value="AA_TRNA_LIGASE_I"/>
    <property type="match status" value="1"/>
</dbReference>
<evidence type="ECO:0000256" key="9">
    <source>
        <dbReference type="ARBA" id="ARBA00023146"/>
    </source>
</evidence>
<dbReference type="HAMAP" id="MF_00098">
    <property type="entry name" value="Met_tRNA_synth_type1"/>
    <property type="match status" value="1"/>
</dbReference>
<dbReference type="EC" id="6.1.1.10" evidence="11"/>
<dbReference type="GO" id="GO:0005829">
    <property type="term" value="C:cytosol"/>
    <property type="evidence" value="ECO:0007669"/>
    <property type="project" value="TreeGrafter"/>
</dbReference>
<dbReference type="PRINTS" id="PR01041">
    <property type="entry name" value="TRNASYNTHMET"/>
</dbReference>
<evidence type="ECO:0000256" key="8">
    <source>
        <dbReference type="ARBA" id="ARBA00022917"/>
    </source>
</evidence>
<dbReference type="Proteomes" id="UP000049685">
    <property type="component" value="Unassembled WGS sequence"/>
</dbReference>
<keyword evidence="6 11" id="KW-0547">Nucleotide-binding</keyword>
<keyword evidence="8 11" id="KW-0648">Protein biosynthesis</keyword>
<reference evidence="15" key="1">
    <citation type="submission" date="2015-01" db="EMBL/GenBank/DDBJ databases">
        <authorList>
            <person name="Aslett A.Martin."/>
            <person name="De Silva Nishadi"/>
        </authorList>
    </citation>
    <scope>NUCLEOTIDE SEQUENCE [LARGE SCALE GENOMIC DNA]</scope>
    <source>
        <strain evidence="15">UMC4404</strain>
    </source>
</reference>
<dbReference type="GO" id="GO:0004825">
    <property type="term" value="F:methionine-tRNA ligase activity"/>
    <property type="evidence" value="ECO:0007669"/>
    <property type="project" value="UniProtKB-UniRule"/>
</dbReference>
<evidence type="ECO:0000256" key="4">
    <source>
        <dbReference type="ARBA" id="ARBA00022490"/>
    </source>
</evidence>
<evidence type="ECO:0000256" key="6">
    <source>
        <dbReference type="ARBA" id="ARBA00022741"/>
    </source>
</evidence>
<feature type="binding site" evidence="11">
    <location>
        <position position="156"/>
    </location>
    <ligand>
        <name>Zn(2+)</name>
        <dbReference type="ChEBI" id="CHEBI:29105"/>
    </ligand>
</feature>
<dbReference type="InterPro" id="IPR041872">
    <property type="entry name" value="Anticodon_Met"/>
</dbReference>
<dbReference type="InterPro" id="IPR014729">
    <property type="entry name" value="Rossmann-like_a/b/a_fold"/>
</dbReference>
<keyword evidence="9 11" id="KW-0030">Aminoacyl-tRNA synthetase</keyword>
<dbReference type="CDD" id="cd00814">
    <property type="entry name" value="MetRS_core"/>
    <property type="match status" value="1"/>
</dbReference>
<dbReference type="InterPro" id="IPR001412">
    <property type="entry name" value="aa-tRNA-synth_I_CS"/>
</dbReference>
<keyword evidence="4 11" id="KW-0963">Cytoplasm</keyword>
<sequence>MNVFIGGAWPYANGSLHIGHIVALLPGDVIARYYRKKGDNVLYVSGSDCHGTPISIRAKSEGVTPKEIANKYHSEFKYCFDKLNFSYDCYGRTDDEFHKVEVQNIITSLYNKGLIYEKDVEQIYCNSCKQFLPDRYVEGICPNCKSNARGDQCDKCGSLLDPIELSDRKCKLCGDFPTVKESKQLYFALSKFQDVIKDNLDKNKDKWKINAVNNTERYLFEGLHDRAISRDISLGIDIPIDKFKDKKVYVWIDAVLGYLTMSKKWSIDNNKSYEEFWKEDAISYYVHGKDNIPFHSIILPALLKGIGYKKLVDRIVSSEYLTLEGKKISTSNNWAVWVPDIVKNYNSDSLRYFFLINAPEKRDLDFSWREFVNSNNGELLGAYGNLVNRTLVFVKKYYNNKVTNGEIDEAIKKSIKALYDEVGVLIEKGNLRIALESIFEVIRSVNKYFDTSRPWLTVKEDNEKCRNSIYTCIYAISNLANLLEPFLPNSSLKIKEWLSINHSNWSEIENVECNLADDISILFERLDKKVIEIEEENLKVKTN</sequence>
<feature type="binding site" evidence="11">
    <location>
        <position position="153"/>
    </location>
    <ligand>
        <name>Zn(2+)</name>
        <dbReference type="ChEBI" id="CHEBI:29105"/>
    </ligand>
</feature>
<evidence type="ECO:0000256" key="1">
    <source>
        <dbReference type="ARBA" id="ARBA00003314"/>
    </source>
</evidence>
<dbReference type="SUPFAM" id="SSF57770">
    <property type="entry name" value="Methionyl-tRNA synthetase (MetRS), Zn-domain"/>
    <property type="match status" value="1"/>
</dbReference>
<organism evidence="14 15">
    <name type="scientific">Paraclostridium sordellii</name>
    <name type="common">Clostridium sordellii</name>
    <dbReference type="NCBI Taxonomy" id="1505"/>
    <lineage>
        <taxon>Bacteria</taxon>
        <taxon>Bacillati</taxon>
        <taxon>Bacillota</taxon>
        <taxon>Clostridia</taxon>
        <taxon>Peptostreptococcales</taxon>
        <taxon>Peptostreptococcaceae</taxon>
        <taxon>Paraclostridium</taxon>
    </lineage>
</organism>
<name>A0A9P1L4C7_PARSO</name>
<dbReference type="EMBL" id="CDNY01000003">
    <property type="protein sequence ID" value="CEO33177.1"/>
    <property type="molecule type" value="Genomic_DNA"/>
</dbReference>
<dbReference type="AlphaFoldDB" id="A0A9P1L4C7"/>
<dbReference type="Pfam" id="PF19303">
    <property type="entry name" value="Anticodon_3"/>
    <property type="match status" value="1"/>
</dbReference>
<dbReference type="PANTHER" id="PTHR45765:SF1">
    <property type="entry name" value="METHIONINE--TRNA LIGASE, CYTOPLASMIC"/>
    <property type="match status" value="1"/>
</dbReference>
<dbReference type="InterPro" id="IPR029038">
    <property type="entry name" value="MetRS_Zn"/>
</dbReference>
<dbReference type="InterPro" id="IPR009080">
    <property type="entry name" value="tRNAsynth_Ia_anticodon-bd"/>
</dbReference>
<dbReference type="PANTHER" id="PTHR45765">
    <property type="entry name" value="METHIONINE--TRNA LIGASE"/>
    <property type="match status" value="1"/>
</dbReference>
<dbReference type="InterPro" id="IPR023458">
    <property type="entry name" value="Met-tRNA_ligase_1"/>
</dbReference>
<evidence type="ECO:0000256" key="10">
    <source>
        <dbReference type="ARBA" id="ARBA00047364"/>
    </source>
</evidence>
<dbReference type="SUPFAM" id="SSF47323">
    <property type="entry name" value="Anticodon-binding domain of a subclass of class I aminoacyl-tRNA synthetases"/>
    <property type="match status" value="1"/>
</dbReference>
<dbReference type="Pfam" id="PF09334">
    <property type="entry name" value="tRNA-synt_1g"/>
    <property type="match status" value="1"/>
</dbReference>
<comment type="subunit">
    <text evidence="11">Monomer.</text>
</comment>
<dbReference type="CDD" id="cd07957">
    <property type="entry name" value="Anticodon_Ia_Met"/>
    <property type="match status" value="1"/>
</dbReference>
<gene>
    <name evidence="14" type="primary">metG_1</name>
    <name evidence="11" type="synonym">metG</name>
    <name evidence="14" type="ORF">UMC4404_11571</name>
</gene>
<keyword evidence="11" id="KW-0479">Metal-binding</keyword>
<comment type="function">
    <text evidence="1 11">Is required not only for elongation of protein synthesis but also for the initiation of all mRNA translation through initiator tRNA(fMet) aminoacylation.</text>
</comment>
<dbReference type="SUPFAM" id="SSF52374">
    <property type="entry name" value="Nucleotidylyl transferase"/>
    <property type="match status" value="1"/>
</dbReference>